<accession>A0ABU7XQX9</accession>
<evidence type="ECO:0000256" key="5">
    <source>
        <dbReference type="SAM" id="SignalP"/>
    </source>
</evidence>
<evidence type="ECO:0000256" key="4">
    <source>
        <dbReference type="ARBA" id="ARBA00023284"/>
    </source>
</evidence>
<dbReference type="PANTHER" id="PTHR42852">
    <property type="entry name" value="THIOL:DISULFIDE INTERCHANGE PROTEIN DSBE"/>
    <property type="match status" value="1"/>
</dbReference>
<evidence type="ECO:0000259" key="6">
    <source>
        <dbReference type="PROSITE" id="PS51352"/>
    </source>
</evidence>
<keyword evidence="8" id="KW-1185">Reference proteome</keyword>
<dbReference type="SUPFAM" id="SSF52833">
    <property type="entry name" value="Thioredoxin-like"/>
    <property type="match status" value="1"/>
</dbReference>
<proteinExistence type="predicted"/>
<dbReference type="CDD" id="cd02966">
    <property type="entry name" value="TlpA_like_family"/>
    <property type="match status" value="1"/>
</dbReference>
<keyword evidence="3" id="KW-1015">Disulfide bond</keyword>
<evidence type="ECO:0000313" key="8">
    <source>
        <dbReference type="Proteomes" id="UP001337305"/>
    </source>
</evidence>
<dbReference type="Proteomes" id="UP001337305">
    <property type="component" value="Unassembled WGS sequence"/>
</dbReference>
<keyword evidence="2" id="KW-0201">Cytochrome c-type biogenesis</keyword>
<evidence type="ECO:0000256" key="3">
    <source>
        <dbReference type="ARBA" id="ARBA00023157"/>
    </source>
</evidence>
<dbReference type="InterPro" id="IPR013766">
    <property type="entry name" value="Thioredoxin_domain"/>
</dbReference>
<evidence type="ECO:0000313" key="7">
    <source>
        <dbReference type="EMBL" id="MEF3832796.1"/>
    </source>
</evidence>
<name>A0ABU7XQX9_9FLAO</name>
<dbReference type="InterPro" id="IPR050553">
    <property type="entry name" value="Thioredoxin_ResA/DsbE_sf"/>
</dbReference>
<organism evidence="7 8">
    <name type="scientific">Flavivirga spongiicola</name>
    <dbReference type="NCBI Taxonomy" id="421621"/>
    <lineage>
        <taxon>Bacteria</taxon>
        <taxon>Pseudomonadati</taxon>
        <taxon>Bacteroidota</taxon>
        <taxon>Flavobacteriia</taxon>
        <taxon>Flavobacteriales</taxon>
        <taxon>Flavobacteriaceae</taxon>
        <taxon>Flavivirga</taxon>
    </lineage>
</organism>
<evidence type="ECO:0000256" key="1">
    <source>
        <dbReference type="ARBA" id="ARBA00004196"/>
    </source>
</evidence>
<dbReference type="Pfam" id="PF08534">
    <property type="entry name" value="Redoxin"/>
    <property type="match status" value="1"/>
</dbReference>
<sequence>MKNTLKFITGLLVLCISANSWGNQLNEKGKISGKYVGNINNKEIYLSKAEHGKLTRLVAAEVKENGAFNFAYETDKPGIYVISVVDSSTKKTIKGSYYNLKRFYLDSGADIKIELQDESYKLLNSNKENDLLTEWNQTIDTSYVYTRLGSHHTYEDFFPFLPSIVKKAARFKKKITTGDPQFDELLKLLVDSEIKCTNLGFLYSMRTKHPTKDTYPVYYKEVLEDNSPWSERILELPFGIELGRLGSMYKLINLDGGYPKGMRKIDELYNLFQSKLLCGYLALHTAKRYQGYDEEYMAFKEKVTPYLLNDYLKKKLETMEVPLKAFAIGAKAIDFVGTDLNGADHKLSDYKGKLVYIDFWATWCGPCKAEIPALKTLEKKYHGEDIVFMSVSFDKDKDYQKWENFVLKEALKGVQIKVSDRVHSEISKAYKISGIPRFMLFNKDGTVITVDAPRPSDDKKINDLLNKYL</sequence>
<dbReference type="InterPro" id="IPR013740">
    <property type="entry name" value="Redoxin"/>
</dbReference>
<keyword evidence="5" id="KW-0732">Signal</keyword>
<gene>
    <name evidence="7" type="ORF">N1F79_06620</name>
</gene>
<keyword evidence="4" id="KW-0676">Redox-active center</keyword>
<dbReference type="InterPro" id="IPR036249">
    <property type="entry name" value="Thioredoxin-like_sf"/>
</dbReference>
<comment type="subcellular location">
    <subcellularLocation>
        <location evidence="1">Cell envelope</location>
    </subcellularLocation>
</comment>
<feature type="chain" id="PRO_5045845078" evidence="5">
    <location>
        <begin position="23"/>
        <end position="469"/>
    </location>
</feature>
<dbReference type="PROSITE" id="PS51352">
    <property type="entry name" value="THIOREDOXIN_2"/>
    <property type="match status" value="1"/>
</dbReference>
<feature type="domain" description="Thioredoxin" evidence="6">
    <location>
        <begin position="326"/>
        <end position="469"/>
    </location>
</feature>
<dbReference type="RefSeq" id="WP_303305164.1">
    <property type="nucleotide sequence ID" value="NZ_JAODOP010000004.1"/>
</dbReference>
<evidence type="ECO:0000256" key="2">
    <source>
        <dbReference type="ARBA" id="ARBA00022748"/>
    </source>
</evidence>
<feature type="signal peptide" evidence="5">
    <location>
        <begin position="1"/>
        <end position="22"/>
    </location>
</feature>
<dbReference type="EMBL" id="JAODOP010000004">
    <property type="protein sequence ID" value="MEF3832796.1"/>
    <property type="molecule type" value="Genomic_DNA"/>
</dbReference>
<comment type="caution">
    <text evidence="7">The sequence shown here is derived from an EMBL/GenBank/DDBJ whole genome shotgun (WGS) entry which is preliminary data.</text>
</comment>
<reference evidence="7 8" key="1">
    <citation type="submission" date="2022-09" db="EMBL/GenBank/DDBJ databases">
        <title>Genome sequencing of Flavivirga sp. MEBiC05379.</title>
        <authorList>
            <person name="Oh H.-M."/>
            <person name="Kwon K.K."/>
            <person name="Park M.J."/>
            <person name="Yang S.-H."/>
        </authorList>
    </citation>
    <scope>NUCLEOTIDE SEQUENCE [LARGE SCALE GENOMIC DNA]</scope>
    <source>
        <strain evidence="7 8">MEBiC05379</strain>
    </source>
</reference>
<dbReference type="PANTHER" id="PTHR42852:SF6">
    <property type="entry name" value="THIOL:DISULFIDE INTERCHANGE PROTEIN DSBE"/>
    <property type="match status" value="1"/>
</dbReference>
<protein>
    <submittedName>
        <fullName evidence="7">TlpA family protein disulfide reductase</fullName>
    </submittedName>
</protein>
<dbReference type="Gene3D" id="3.40.30.10">
    <property type="entry name" value="Glutaredoxin"/>
    <property type="match status" value="1"/>
</dbReference>